<keyword evidence="2" id="KW-1185">Reference proteome</keyword>
<evidence type="ECO:0000313" key="2">
    <source>
        <dbReference type="Proteomes" id="UP000269221"/>
    </source>
</evidence>
<protein>
    <submittedName>
        <fullName evidence="1">Uncharacterized protein</fullName>
    </submittedName>
</protein>
<dbReference type="EMBL" id="QRBI01000120">
    <property type="protein sequence ID" value="RMC07698.1"/>
    <property type="molecule type" value="Genomic_DNA"/>
</dbReference>
<reference evidence="1 2" key="1">
    <citation type="submission" date="2018-07" db="EMBL/GenBank/DDBJ databases">
        <title>A high quality draft genome assembly of the barn swallow (H. rustica rustica).</title>
        <authorList>
            <person name="Formenti G."/>
            <person name="Chiara M."/>
            <person name="Poveda L."/>
            <person name="Francoijs K.-J."/>
            <person name="Bonisoli-Alquati A."/>
            <person name="Canova L."/>
            <person name="Gianfranceschi L."/>
            <person name="Horner D.S."/>
            <person name="Saino N."/>
        </authorList>
    </citation>
    <scope>NUCLEOTIDE SEQUENCE [LARGE SCALE GENOMIC DNA]</scope>
    <source>
        <strain evidence="1">Chelidonia</strain>
        <tissue evidence="1">Blood</tissue>
    </source>
</reference>
<gene>
    <name evidence="1" type="ORF">DUI87_17175</name>
</gene>
<dbReference type="Proteomes" id="UP000269221">
    <property type="component" value="Unassembled WGS sequence"/>
</dbReference>
<comment type="caution">
    <text evidence="1">The sequence shown here is derived from an EMBL/GenBank/DDBJ whole genome shotgun (WGS) entry which is preliminary data.</text>
</comment>
<organism evidence="1 2">
    <name type="scientific">Hirundo rustica rustica</name>
    <dbReference type="NCBI Taxonomy" id="333673"/>
    <lineage>
        <taxon>Eukaryota</taxon>
        <taxon>Metazoa</taxon>
        <taxon>Chordata</taxon>
        <taxon>Craniata</taxon>
        <taxon>Vertebrata</taxon>
        <taxon>Euteleostomi</taxon>
        <taxon>Archelosauria</taxon>
        <taxon>Archosauria</taxon>
        <taxon>Dinosauria</taxon>
        <taxon>Saurischia</taxon>
        <taxon>Theropoda</taxon>
        <taxon>Coelurosauria</taxon>
        <taxon>Aves</taxon>
        <taxon>Neognathae</taxon>
        <taxon>Neoaves</taxon>
        <taxon>Telluraves</taxon>
        <taxon>Australaves</taxon>
        <taxon>Passeriformes</taxon>
        <taxon>Sylvioidea</taxon>
        <taxon>Hirundinidae</taxon>
        <taxon>Hirundo</taxon>
    </lineage>
</organism>
<accession>A0A3M0K3R6</accession>
<proteinExistence type="predicted"/>
<dbReference type="AlphaFoldDB" id="A0A3M0K3R6"/>
<sequence>MLNTGQEQPAKDNNKIPSQVTAIAAPAYPNRNDIESKGLIRSILEQIYKITLHVAVPKLERKGYGTESGLFSLHLDTAEPTLARGVEGK</sequence>
<name>A0A3M0K3R6_HIRRU</name>
<evidence type="ECO:0000313" key="1">
    <source>
        <dbReference type="EMBL" id="RMC07698.1"/>
    </source>
</evidence>